<feature type="coiled-coil region" evidence="14">
    <location>
        <begin position="663"/>
        <end position="725"/>
    </location>
</feature>
<dbReference type="GO" id="GO:0004519">
    <property type="term" value="F:endonuclease activity"/>
    <property type="evidence" value="ECO:0007669"/>
    <property type="project" value="UniProtKB-KW"/>
</dbReference>
<dbReference type="Gene3D" id="3.40.50.300">
    <property type="entry name" value="P-loop containing nucleotide triphosphate hydrolases"/>
    <property type="match status" value="2"/>
</dbReference>
<evidence type="ECO:0000256" key="10">
    <source>
        <dbReference type="ARBA" id="ARBA00022840"/>
    </source>
</evidence>
<dbReference type="GO" id="GO:0006310">
    <property type="term" value="P:DNA recombination"/>
    <property type="evidence" value="ECO:0007669"/>
    <property type="project" value="UniProtKB-KW"/>
</dbReference>
<dbReference type="Proteomes" id="UP000255061">
    <property type="component" value="Unassembled WGS sequence"/>
</dbReference>
<evidence type="ECO:0000256" key="13">
    <source>
        <dbReference type="ARBA" id="ARBA00055999"/>
    </source>
</evidence>
<evidence type="ECO:0000256" key="2">
    <source>
        <dbReference type="ARBA" id="ARBA00011322"/>
    </source>
</evidence>
<dbReference type="Pfam" id="PF13558">
    <property type="entry name" value="SbcC_Walker_B"/>
    <property type="match status" value="1"/>
</dbReference>
<feature type="coiled-coil region" evidence="14">
    <location>
        <begin position="547"/>
        <end position="574"/>
    </location>
</feature>
<feature type="coiled-coil region" evidence="14">
    <location>
        <begin position="751"/>
        <end position="778"/>
    </location>
</feature>
<keyword evidence="11 14" id="KW-0175">Coiled coil</keyword>
<reference evidence="15 16" key="1">
    <citation type="submission" date="2018-06" db="EMBL/GenBank/DDBJ databases">
        <authorList>
            <consortium name="Pathogen Informatics"/>
            <person name="Doyle S."/>
        </authorList>
    </citation>
    <scope>NUCLEOTIDE SEQUENCE [LARGE SCALE GENOMIC DNA]</scope>
    <source>
        <strain evidence="15 16">NCTC10736</strain>
    </source>
</reference>
<evidence type="ECO:0000256" key="8">
    <source>
        <dbReference type="ARBA" id="ARBA00022801"/>
    </source>
</evidence>
<comment type="similarity">
    <text evidence="1">Belongs to the SMC family. SbcC subfamily.</text>
</comment>
<dbReference type="RefSeq" id="WP_115405455.1">
    <property type="nucleotide sequence ID" value="NZ_UGYV01000001.1"/>
</dbReference>
<evidence type="ECO:0000256" key="3">
    <source>
        <dbReference type="ARBA" id="ARBA00013368"/>
    </source>
</evidence>
<dbReference type="FunFam" id="3.40.50.300:FF:002866">
    <property type="entry name" value="DsDNA exonuclease SbcC"/>
    <property type="match status" value="1"/>
</dbReference>
<keyword evidence="6" id="KW-0547">Nucleotide-binding</keyword>
<dbReference type="PANTHER" id="PTHR32114">
    <property type="entry name" value="ABC TRANSPORTER ABCH.3"/>
    <property type="match status" value="1"/>
</dbReference>
<keyword evidence="8" id="KW-0378">Hydrolase</keyword>
<dbReference type="PANTHER" id="PTHR32114:SF2">
    <property type="entry name" value="ABC TRANSPORTER ABCH.3"/>
    <property type="match status" value="1"/>
</dbReference>
<keyword evidence="12" id="KW-0233">DNA recombination</keyword>
<evidence type="ECO:0000256" key="5">
    <source>
        <dbReference type="ARBA" id="ARBA00022722"/>
    </source>
</evidence>
<feature type="coiled-coil region" evidence="14">
    <location>
        <begin position="600"/>
        <end position="627"/>
    </location>
</feature>
<sequence>MRPLSLSMSAFGPFASTQSLDFTALGTNPLFLINGPTGAGKTTLLDGICFALYGKTTGNEREGSQMRCDMADDNLLTEVTFSFQLGSNHYRIRRVPEQDRVKKSGDGSTVQKPEAQLYKIDADGNESLLVASKVSEATAEIEALTGLDVEQFRQVMVLPQGKFRELLMADSKAREQIFSQLFQTHIYRRIEDSLKSKAADIRALVKDQRSRRDGILQSAAVASDDELNNELAKLAPELEVAQSAKEQALQQQQLIIKRGDAAQHLLADFTQLDVLTRTAAELSVQQNNIKAKSHAVELAKQAQRLVPIVEVFLSREQESKSANLNLNHTKKALLNTKQAFESAELKATGLPVLEAQLLEKEQAKPQLNALGPQLRELDKLTKTVEQEQQLLTKAKAQFLASKNELTAVSQKRRELESTLPPLKASSETRLSLQQSHQQQQQVLSAYQQWQQVAVRVASTLAKLDKAKAQGQLLNTQHQQAQIAHKTLLLTWHQGQAAILARQLQQDEPCPVCGSTIHPQPAQSQEALPSDEALQSAQDAEAYAQDMLSKARAEYRGFQTQLETLQQQSQDLAAQLGVAVDISLDEHTHTLAQLAFSLTTAEQAHLSLQQLQQDIVLLQMQETQLQQKLEQGQAQENTSQSKVDVLQGQLAQMQQNVPKELATLEVLNAAIAQNQQDINHVKQQIACIRELQLQTGQAFVAAKAALNGAENTAETALTQLTRAQQQLSQQLLAAGFTDQQALLEAMLDEQQLHLLASEIEAYQQQCALIQAQSEQLTLKLKDKVPPDSTKLAAELEMAQQALHTAEHTWQQLHTRAALLLQTQTQLNIADTKAKSLEDEYAVIGTLADVANGNTGNKISLQRFVLSVLLDDVLLEASHRLHLMSKGRYRLLRKEDRAKGNKASGLELEVEDAYTSKVRPVATLSGGESFMAALSMALGLSDVVQAYAGGIKLDTLFIDEGFGSLDQDSLELAIRTLMDLQSSGRMIGVISHVSEMKEQINTRIDIHKTSHGSEMVVVLP</sequence>
<comment type="subunit">
    <text evidence="2">Heterodimer of SbcC and SbcD.</text>
</comment>
<comment type="function">
    <text evidence="13">SbcCD cleaves DNA hairpin structures. These structures can inhibit DNA replication and are intermediates in certain DNA recombination reactions. The complex acts as a 3'-&gt;5' double strand exonuclease that can open hairpins. It also has a 5' single-strand endonuclease activity.</text>
</comment>
<accession>A0A379ZKX9</accession>
<evidence type="ECO:0000313" key="16">
    <source>
        <dbReference type="Proteomes" id="UP000255061"/>
    </source>
</evidence>
<evidence type="ECO:0000256" key="7">
    <source>
        <dbReference type="ARBA" id="ARBA00022759"/>
    </source>
</evidence>
<organism evidence="15 16">
    <name type="scientific">Shewanella morhuae</name>
    <dbReference type="NCBI Taxonomy" id="365591"/>
    <lineage>
        <taxon>Bacteria</taxon>
        <taxon>Pseudomonadati</taxon>
        <taxon>Pseudomonadota</taxon>
        <taxon>Gammaproteobacteria</taxon>
        <taxon>Alteromonadales</taxon>
        <taxon>Shewanellaceae</taxon>
        <taxon>Shewanella</taxon>
    </lineage>
</organism>
<dbReference type="GO" id="GO:0004527">
    <property type="term" value="F:exonuclease activity"/>
    <property type="evidence" value="ECO:0007669"/>
    <property type="project" value="UniProtKB-KW"/>
</dbReference>
<dbReference type="SUPFAM" id="SSF52540">
    <property type="entry name" value="P-loop containing nucleoside triphosphate hydrolases"/>
    <property type="match status" value="1"/>
</dbReference>
<keyword evidence="9" id="KW-0269">Exonuclease</keyword>
<evidence type="ECO:0000256" key="11">
    <source>
        <dbReference type="ARBA" id="ARBA00023054"/>
    </source>
</evidence>
<evidence type="ECO:0000256" key="9">
    <source>
        <dbReference type="ARBA" id="ARBA00022839"/>
    </source>
</evidence>
<evidence type="ECO:0000313" key="15">
    <source>
        <dbReference type="EMBL" id="SUI63948.1"/>
    </source>
</evidence>
<dbReference type="InterPro" id="IPR027417">
    <property type="entry name" value="P-loop_NTPase"/>
</dbReference>
<dbReference type="AlphaFoldDB" id="A0A379ZKX9"/>
<gene>
    <name evidence="15" type="primary">sbcC</name>
    <name evidence="15" type="ORF">NCTC10736_00691</name>
</gene>
<evidence type="ECO:0000256" key="12">
    <source>
        <dbReference type="ARBA" id="ARBA00023172"/>
    </source>
</evidence>
<proteinExistence type="inferred from homology"/>
<keyword evidence="7" id="KW-0255">Endonuclease</keyword>
<name>A0A379ZKX9_9GAMM</name>
<protein>
    <recommendedName>
        <fullName evidence="3">Nuclease SbcCD subunit C</fullName>
    </recommendedName>
</protein>
<dbReference type="GO" id="GO:0006260">
    <property type="term" value="P:DNA replication"/>
    <property type="evidence" value="ECO:0007669"/>
    <property type="project" value="UniProtKB-KW"/>
</dbReference>
<evidence type="ECO:0000256" key="14">
    <source>
        <dbReference type="SAM" id="Coils"/>
    </source>
</evidence>
<keyword evidence="4" id="KW-0235">DNA replication</keyword>
<evidence type="ECO:0000256" key="1">
    <source>
        <dbReference type="ARBA" id="ARBA00006930"/>
    </source>
</evidence>
<keyword evidence="5" id="KW-0540">Nuclease</keyword>
<dbReference type="FunFam" id="3.40.50.300:FF:001446">
    <property type="entry name" value="DsDNA exonuclease SbcC"/>
    <property type="match status" value="1"/>
</dbReference>
<keyword evidence="10" id="KW-0067">ATP-binding</keyword>
<evidence type="ECO:0000256" key="6">
    <source>
        <dbReference type="ARBA" id="ARBA00022741"/>
    </source>
</evidence>
<dbReference type="GO" id="GO:0005524">
    <property type="term" value="F:ATP binding"/>
    <property type="evidence" value="ECO:0007669"/>
    <property type="project" value="UniProtKB-KW"/>
</dbReference>
<evidence type="ECO:0000256" key="4">
    <source>
        <dbReference type="ARBA" id="ARBA00022705"/>
    </source>
</evidence>
<dbReference type="EMBL" id="UGYV01000001">
    <property type="protein sequence ID" value="SUI63948.1"/>
    <property type="molecule type" value="Genomic_DNA"/>
</dbReference>